<protein>
    <submittedName>
        <fullName evidence="1">Uncharacterized protein</fullName>
    </submittedName>
</protein>
<evidence type="ECO:0000313" key="2">
    <source>
        <dbReference type="Proteomes" id="UP000027073"/>
    </source>
</evidence>
<dbReference type="VEuPathDB" id="FungiDB:PLEOSDRAFT_1108409"/>
<reference evidence="2" key="1">
    <citation type="journal article" date="2014" name="Proc. Natl. Acad. Sci. U.S.A.">
        <title>Extensive sampling of basidiomycete genomes demonstrates inadequacy of the white-rot/brown-rot paradigm for wood decay fungi.</title>
        <authorList>
            <person name="Riley R."/>
            <person name="Salamov A.A."/>
            <person name="Brown D.W."/>
            <person name="Nagy L.G."/>
            <person name="Floudas D."/>
            <person name="Held B.W."/>
            <person name="Levasseur A."/>
            <person name="Lombard V."/>
            <person name="Morin E."/>
            <person name="Otillar R."/>
            <person name="Lindquist E.A."/>
            <person name="Sun H."/>
            <person name="LaButti K.M."/>
            <person name="Schmutz J."/>
            <person name="Jabbour D."/>
            <person name="Luo H."/>
            <person name="Baker S.E."/>
            <person name="Pisabarro A.G."/>
            <person name="Walton J.D."/>
            <person name="Blanchette R.A."/>
            <person name="Henrissat B."/>
            <person name="Martin F."/>
            <person name="Cullen D."/>
            <person name="Hibbett D.S."/>
            <person name="Grigoriev I.V."/>
        </authorList>
    </citation>
    <scope>NUCLEOTIDE SEQUENCE [LARGE SCALE GENOMIC DNA]</scope>
    <source>
        <strain evidence="2">PC15</strain>
    </source>
</reference>
<dbReference type="EMBL" id="KL198012">
    <property type="protein sequence ID" value="KDQ23940.1"/>
    <property type="molecule type" value="Genomic_DNA"/>
</dbReference>
<organism evidence="1 2">
    <name type="scientific">Pleurotus ostreatus (strain PC15)</name>
    <name type="common">Oyster mushroom</name>
    <dbReference type="NCBI Taxonomy" id="1137138"/>
    <lineage>
        <taxon>Eukaryota</taxon>
        <taxon>Fungi</taxon>
        <taxon>Dikarya</taxon>
        <taxon>Basidiomycota</taxon>
        <taxon>Agaricomycotina</taxon>
        <taxon>Agaricomycetes</taxon>
        <taxon>Agaricomycetidae</taxon>
        <taxon>Agaricales</taxon>
        <taxon>Pleurotineae</taxon>
        <taxon>Pleurotaceae</taxon>
        <taxon>Pleurotus</taxon>
    </lineage>
</organism>
<name>A0A067NAG7_PLEO1</name>
<proteinExistence type="predicted"/>
<gene>
    <name evidence="1" type="ORF">PLEOSDRAFT_1108409</name>
</gene>
<dbReference type="Proteomes" id="UP000027073">
    <property type="component" value="Unassembled WGS sequence"/>
</dbReference>
<accession>A0A067NAG7</accession>
<dbReference type="InParanoid" id="A0A067NAG7"/>
<dbReference type="HOGENOM" id="CLU_2455660_0_0_1"/>
<sequence>MDAFWVLRGALGGIPSVRVGPDAAADVGSGEEGNFREEIVGVSGVVNLGNTLEIEVDAIQNAASAIIQDHAHAPYSQNIINTPATNPVL</sequence>
<dbReference type="AlphaFoldDB" id="A0A067NAG7"/>
<evidence type="ECO:0000313" key="1">
    <source>
        <dbReference type="EMBL" id="KDQ23940.1"/>
    </source>
</evidence>